<sequence>MVVKHVLDGDPFVRQDIEQFFVAIGEDVGLYDLELARLGGLALLGDPATDQPRKAPTRQNTNIRQATAARLRKIKKELVAGVRVNTAEQRSLDRLAWVLANLKASRECVAVVTLLENEIRLFANAADAGLGADFKRLFDLAMEGRREAADDISAMFDEMVAQKMEVRRLKNGKLPPDVLRRGERRLRKTLDYLASLEKQWDDLRVMTHEAAHGMKIHAETQAGDVLLRQRASALGEEAGWSDDEDLTKREAALQDKINDGRRARLSRRLTDAKIAIGISKLCCFKCWLMIQALRAKGITLTPSGTHAKTYNSGWPAPASLARPSLLRAFLQIPSKAEARTNADEYLLTAMSTPDGRAAIMAEIVSFTEEGQKDSGYDSSGDEADLDMTLWRDYYGDEEAEVETAPTQPEVVVERPALVVEPDMSEDDEDEDDQDDQDHEDDDEEDVVSTRTADMDVQVAAPVGLRRSARNSGVKLPDLIGSAYPAEPGEARFSKRKNAGGEQRKTTPKRRKTKR</sequence>
<reference evidence="2 3" key="1">
    <citation type="submission" date="2020-01" db="EMBL/GenBank/DDBJ databases">
        <title>Herbidospora sp. NEAU-GS84 nov., a novel actinomycete isolated from soil.</title>
        <authorList>
            <person name="Han L."/>
        </authorList>
    </citation>
    <scope>NUCLEOTIDE SEQUENCE [LARGE SCALE GENOMIC DNA]</scope>
    <source>
        <strain evidence="2 3">NEAU-GS84</strain>
    </source>
</reference>
<dbReference type="InterPro" id="IPR027796">
    <property type="entry name" value="OTT_1508_deam-like"/>
</dbReference>
<proteinExistence type="predicted"/>
<evidence type="ECO:0000313" key="2">
    <source>
        <dbReference type="EMBL" id="NAS20883.1"/>
    </source>
</evidence>
<evidence type="ECO:0000256" key="1">
    <source>
        <dbReference type="SAM" id="MobiDB-lite"/>
    </source>
</evidence>
<dbReference type="Proteomes" id="UP000479526">
    <property type="component" value="Unassembled WGS sequence"/>
</dbReference>
<gene>
    <name evidence="2" type="ORF">GT755_04185</name>
</gene>
<dbReference type="EMBL" id="WXEW01000001">
    <property type="protein sequence ID" value="NAS20883.1"/>
    <property type="molecule type" value="Genomic_DNA"/>
</dbReference>
<feature type="region of interest" description="Disordered" evidence="1">
    <location>
        <begin position="421"/>
        <end position="514"/>
    </location>
</feature>
<evidence type="ECO:0000313" key="3">
    <source>
        <dbReference type="Proteomes" id="UP000479526"/>
    </source>
</evidence>
<dbReference type="AlphaFoldDB" id="A0A7C9JBT4"/>
<feature type="compositionally biased region" description="Acidic residues" evidence="1">
    <location>
        <begin position="422"/>
        <end position="446"/>
    </location>
</feature>
<keyword evidence="3" id="KW-1185">Reference proteome</keyword>
<protein>
    <submittedName>
        <fullName evidence="2">Uncharacterized protein</fullName>
    </submittedName>
</protein>
<dbReference type="Pfam" id="PF14441">
    <property type="entry name" value="OTT_1508_deam"/>
    <property type="match status" value="1"/>
</dbReference>
<organism evidence="2 3">
    <name type="scientific">Herbidospora solisilvae</name>
    <dbReference type="NCBI Taxonomy" id="2696284"/>
    <lineage>
        <taxon>Bacteria</taxon>
        <taxon>Bacillati</taxon>
        <taxon>Actinomycetota</taxon>
        <taxon>Actinomycetes</taxon>
        <taxon>Streptosporangiales</taxon>
        <taxon>Streptosporangiaceae</taxon>
        <taxon>Herbidospora</taxon>
    </lineage>
</organism>
<feature type="compositionally biased region" description="Basic residues" evidence="1">
    <location>
        <begin position="505"/>
        <end position="514"/>
    </location>
</feature>
<accession>A0A7C9JBT4</accession>
<name>A0A7C9JBT4_9ACTN</name>
<comment type="caution">
    <text evidence="2">The sequence shown here is derived from an EMBL/GenBank/DDBJ whole genome shotgun (WGS) entry which is preliminary data.</text>
</comment>
<dbReference type="RefSeq" id="WP_161478334.1">
    <property type="nucleotide sequence ID" value="NZ_WXEW01000001.1"/>
</dbReference>